<evidence type="ECO:0000313" key="4">
    <source>
        <dbReference type="Proteomes" id="UP000614601"/>
    </source>
</evidence>
<name>A0A811K1V7_9BILA</name>
<keyword evidence="2" id="KW-1133">Transmembrane helix</keyword>
<dbReference type="EMBL" id="CAJFCW020000002">
    <property type="protein sequence ID" value="CAG9090057.1"/>
    <property type="molecule type" value="Genomic_DNA"/>
</dbReference>
<feature type="transmembrane region" description="Helical" evidence="2">
    <location>
        <begin position="26"/>
        <end position="52"/>
    </location>
</feature>
<feature type="region of interest" description="Disordered" evidence="1">
    <location>
        <begin position="112"/>
        <end position="132"/>
    </location>
</feature>
<evidence type="ECO:0000256" key="2">
    <source>
        <dbReference type="SAM" id="Phobius"/>
    </source>
</evidence>
<proteinExistence type="predicted"/>
<protein>
    <submittedName>
        <fullName evidence="3">Uncharacterized protein</fullName>
    </submittedName>
</protein>
<evidence type="ECO:0000313" key="3">
    <source>
        <dbReference type="EMBL" id="CAD5209785.1"/>
    </source>
</evidence>
<dbReference type="AlphaFoldDB" id="A0A811K1V7"/>
<reference evidence="3" key="1">
    <citation type="submission" date="2020-09" db="EMBL/GenBank/DDBJ databases">
        <authorList>
            <person name="Kikuchi T."/>
        </authorList>
    </citation>
    <scope>NUCLEOTIDE SEQUENCE</scope>
    <source>
        <strain evidence="3">SH1</strain>
    </source>
</reference>
<dbReference type="OrthoDB" id="10439910at2759"/>
<comment type="caution">
    <text evidence="3">The sequence shown here is derived from an EMBL/GenBank/DDBJ whole genome shotgun (WGS) entry which is preliminary data.</text>
</comment>
<organism evidence="3 4">
    <name type="scientific">Bursaphelenchus okinawaensis</name>
    <dbReference type="NCBI Taxonomy" id="465554"/>
    <lineage>
        <taxon>Eukaryota</taxon>
        <taxon>Metazoa</taxon>
        <taxon>Ecdysozoa</taxon>
        <taxon>Nematoda</taxon>
        <taxon>Chromadorea</taxon>
        <taxon>Rhabditida</taxon>
        <taxon>Tylenchina</taxon>
        <taxon>Tylenchomorpha</taxon>
        <taxon>Aphelenchoidea</taxon>
        <taxon>Aphelenchoididae</taxon>
        <taxon>Bursaphelenchus</taxon>
    </lineage>
</organism>
<keyword evidence="2" id="KW-0812">Transmembrane</keyword>
<dbReference type="Proteomes" id="UP000783686">
    <property type="component" value="Unassembled WGS sequence"/>
</dbReference>
<dbReference type="EMBL" id="CAJFDH010000002">
    <property type="protein sequence ID" value="CAD5209785.1"/>
    <property type="molecule type" value="Genomic_DNA"/>
</dbReference>
<keyword evidence="2" id="KW-0472">Membrane</keyword>
<dbReference type="Proteomes" id="UP000614601">
    <property type="component" value="Unassembled WGS sequence"/>
</dbReference>
<sequence length="132" mass="15022">MSVVNGAFQLGVDAPSFTSTCMHEVIWIYLVVYLGATLLASVIYIIIGSLWVSVPMFPSLEYVSNYQWCIRRIFYELQDGKEPLIDEYTDMNQIAIEMLNQNRFVCSPPAKQSNSFMGSVGYSPRGFKEKQQ</sequence>
<keyword evidence="4" id="KW-1185">Reference proteome</keyword>
<gene>
    <name evidence="3" type="ORF">BOKJ2_LOCUS2861</name>
</gene>
<accession>A0A811K1V7</accession>
<evidence type="ECO:0000256" key="1">
    <source>
        <dbReference type="SAM" id="MobiDB-lite"/>
    </source>
</evidence>